<dbReference type="GO" id="GO:0007019">
    <property type="term" value="P:microtubule depolymerization"/>
    <property type="evidence" value="ECO:0007669"/>
    <property type="project" value="TreeGrafter"/>
</dbReference>
<accession>A0A8E0S3P4</accession>
<dbReference type="SUPFAM" id="SSF52540">
    <property type="entry name" value="P-loop containing nucleoside triphosphate hydrolases"/>
    <property type="match status" value="1"/>
</dbReference>
<dbReference type="GO" id="GO:0005874">
    <property type="term" value="C:microtubule"/>
    <property type="evidence" value="ECO:0007669"/>
    <property type="project" value="UniProtKB-KW"/>
</dbReference>
<dbReference type="GO" id="GO:0008017">
    <property type="term" value="F:microtubule binding"/>
    <property type="evidence" value="ECO:0007669"/>
    <property type="project" value="InterPro"/>
</dbReference>
<feature type="compositionally biased region" description="Polar residues" evidence="9">
    <location>
        <begin position="110"/>
        <end position="129"/>
    </location>
</feature>
<dbReference type="OrthoDB" id="3176171at2759"/>
<dbReference type="SMART" id="SM00129">
    <property type="entry name" value="KISc"/>
    <property type="match status" value="1"/>
</dbReference>
<feature type="compositionally biased region" description="Polar residues" evidence="9">
    <location>
        <begin position="20"/>
        <end position="42"/>
    </location>
</feature>
<evidence type="ECO:0000313" key="12">
    <source>
        <dbReference type="Proteomes" id="UP000728185"/>
    </source>
</evidence>
<keyword evidence="7" id="KW-0206">Cytoskeleton</keyword>
<evidence type="ECO:0000256" key="9">
    <source>
        <dbReference type="SAM" id="MobiDB-lite"/>
    </source>
</evidence>
<dbReference type="Proteomes" id="UP000728185">
    <property type="component" value="Unassembled WGS sequence"/>
</dbReference>
<dbReference type="PANTHER" id="PTHR47971">
    <property type="entry name" value="KINESIN-RELATED PROTEIN 6"/>
    <property type="match status" value="1"/>
</dbReference>
<dbReference type="Pfam" id="PF00225">
    <property type="entry name" value="Kinesin"/>
    <property type="match status" value="1"/>
</dbReference>
<sequence>MWLHSQTSPDKVGGTGDANRAQSQKDPSHSIAPSTSQQQHRSTAVAPSPWTQGGDPRASTASISFKHHASHPTNATITGSSTTSVSAGQNATQFEAPSSIPGRLNAPPTRIQTAGRSNIPGTPASSRSAFLSGHVDDRTNQTRHGIAATTSAAPIPSTNVVSSHAGHEVTQIRHTDTAARITTALVNGQPATVSAAGGGRKSNCVKEIELIKQRREERRAAQRAVRDQIDLDPTNPSYEFHMMINEYRSTLDYRPLTNTDPIEDHQICVCVRKRPMNKKELGRREIDVITVPDKEHVVVHEPKTKVDLTKYLENQQFRFDYTFDDTSDNELVYRYTAKPLVECVFERGMATCFAYGQTGSGKTHTMGGEFHARGQQNSTNGIYALAGMLSTV</sequence>
<dbReference type="Gene3D" id="3.40.850.10">
    <property type="entry name" value="Kinesin motor domain"/>
    <property type="match status" value="1"/>
</dbReference>
<keyword evidence="4 8" id="KW-0547">Nucleotide-binding</keyword>
<dbReference type="InterPro" id="IPR001752">
    <property type="entry name" value="Kinesin_motor_dom"/>
</dbReference>
<feature type="domain" description="Kinesin motor" evidence="10">
    <location>
        <begin position="266"/>
        <end position="392"/>
    </location>
</feature>
<evidence type="ECO:0000259" key="10">
    <source>
        <dbReference type="PROSITE" id="PS50067"/>
    </source>
</evidence>
<feature type="binding site" evidence="8">
    <location>
        <begin position="356"/>
        <end position="363"/>
    </location>
    <ligand>
        <name>ATP</name>
        <dbReference type="ChEBI" id="CHEBI:30616"/>
    </ligand>
</feature>
<keyword evidence="12" id="KW-1185">Reference proteome</keyword>
<gene>
    <name evidence="11" type="ORF">FBUS_09574</name>
</gene>
<dbReference type="InterPro" id="IPR027640">
    <property type="entry name" value="Kinesin-like_fam"/>
</dbReference>
<evidence type="ECO:0000256" key="6">
    <source>
        <dbReference type="ARBA" id="ARBA00023175"/>
    </source>
</evidence>
<dbReference type="GO" id="GO:0003777">
    <property type="term" value="F:microtubule motor activity"/>
    <property type="evidence" value="ECO:0007669"/>
    <property type="project" value="InterPro"/>
</dbReference>
<evidence type="ECO:0000256" key="2">
    <source>
        <dbReference type="ARBA" id="ARBA00022490"/>
    </source>
</evidence>
<keyword evidence="3" id="KW-0493">Microtubule</keyword>
<evidence type="ECO:0000256" key="7">
    <source>
        <dbReference type="ARBA" id="ARBA00023212"/>
    </source>
</evidence>
<feature type="compositionally biased region" description="Polar residues" evidence="9">
    <location>
        <begin position="71"/>
        <end position="96"/>
    </location>
</feature>
<evidence type="ECO:0000256" key="1">
    <source>
        <dbReference type="ARBA" id="ARBA00004245"/>
    </source>
</evidence>
<comment type="subcellular location">
    <subcellularLocation>
        <location evidence="1">Cytoplasm</location>
        <location evidence="1">Cytoskeleton</location>
    </subcellularLocation>
</comment>
<keyword evidence="2" id="KW-0963">Cytoplasm</keyword>
<proteinExistence type="inferred from homology"/>
<dbReference type="EMBL" id="LUCM01001710">
    <property type="protein sequence ID" value="KAA0198484.1"/>
    <property type="molecule type" value="Genomic_DNA"/>
</dbReference>
<evidence type="ECO:0000256" key="8">
    <source>
        <dbReference type="PROSITE-ProRule" id="PRU00283"/>
    </source>
</evidence>
<keyword evidence="5 8" id="KW-0067">ATP-binding</keyword>
<organism evidence="11 12">
    <name type="scientific">Fasciolopsis buskii</name>
    <dbReference type="NCBI Taxonomy" id="27845"/>
    <lineage>
        <taxon>Eukaryota</taxon>
        <taxon>Metazoa</taxon>
        <taxon>Spiralia</taxon>
        <taxon>Lophotrochozoa</taxon>
        <taxon>Platyhelminthes</taxon>
        <taxon>Trematoda</taxon>
        <taxon>Digenea</taxon>
        <taxon>Plagiorchiida</taxon>
        <taxon>Echinostomata</taxon>
        <taxon>Echinostomatoidea</taxon>
        <taxon>Fasciolidae</taxon>
        <taxon>Fasciolopsis</taxon>
    </lineage>
</organism>
<feature type="region of interest" description="Disordered" evidence="9">
    <location>
        <begin position="1"/>
        <end position="130"/>
    </location>
</feature>
<name>A0A8E0S3P4_9TREM</name>
<evidence type="ECO:0000256" key="3">
    <source>
        <dbReference type="ARBA" id="ARBA00022701"/>
    </source>
</evidence>
<dbReference type="GO" id="GO:0007018">
    <property type="term" value="P:microtubule-based movement"/>
    <property type="evidence" value="ECO:0007669"/>
    <property type="project" value="InterPro"/>
</dbReference>
<comment type="caution">
    <text evidence="11">The sequence shown here is derived from an EMBL/GenBank/DDBJ whole genome shotgun (WGS) entry which is preliminary data.</text>
</comment>
<dbReference type="InterPro" id="IPR027417">
    <property type="entry name" value="P-loop_NTPase"/>
</dbReference>
<dbReference type="InterPro" id="IPR036961">
    <property type="entry name" value="Kinesin_motor_dom_sf"/>
</dbReference>
<evidence type="ECO:0000313" key="11">
    <source>
        <dbReference type="EMBL" id="KAA0198484.1"/>
    </source>
</evidence>
<dbReference type="PROSITE" id="PS50067">
    <property type="entry name" value="KINESIN_MOTOR_2"/>
    <property type="match status" value="1"/>
</dbReference>
<dbReference type="GO" id="GO:0005524">
    <property type="term" value="F:ATP binding"/>
    <property type="evidence" value="ECO:0007669"/>
    <property type="project" value="UniProtKB-UniRule"/>
</dbReference>
<reference evidence="11" key="1">
    <citation type="submission" date="2019-05" db="EMBL/GenBank/DDBJ databases">
        <title>Annotation for the trematode Fasciolopsis buski.</title>
        <authorList>
            <person name="Choi Y.-J."/>
        </authorList>
    </citation>
    <scope>NUCLEOTIDE SEQUENCE</scope>
    <source>
        <strain evidence="11">HT</strain>
        <tissue evidence="11">Whole worm</tissue>
    </source>
</reference>
<dbReference type="AlphaFoldDB" id="A0A8E0S3P4"/>
<dbReference type="PANTHER" id="PTHR47971:SF8">
    <property type="entry name" value="KINESIN-LIKE PROTEIN"/>
    <property type="match status" value="1"/>
</dbReference>
<comment type="similarity">
    <text evidence="8">Belongs to the TRAFAC class myosin-kinesin ATPase superfamily. Kinesin family.</text>
</comment>
<protein>
    <submittedName>
        <fullName evidence="11">Kinesin protein</fullName>
    </submittedName>
</protein>
<evidence type="ECO:0000256" key="5">
    <source>
        <dbReference type="ARBA" id="ARBA00022840"/>
    </source>
</evidence>
<evidence type="ECO:0000256" key="4">
    <source>
        <dbReference type="ARBA" id="ARBA00022741"/>
    </source>
</evidence>
<keyword evidence="6 8" id="KW-0505">Motor protein</keyword>